<dbReference type="InterPro" id="IPR016135">
    <property type="entry name" value="UBQ-conjugating_enzyme/RWD"/>
</dbReference>
<dbReference type="GO" id="GO:0005634">
    <property type="term" value="C:nucleus"/>
    <property type="evidence" value="ECO:0000318"/>
    <property type="project" value="GO_Central"/>
</dbReference>
<evidence type="ECO:0000256" key="10">
    <source>
        <dbReference type="ARBA" id="ARBA00023136"/>
    </source>
</evidence>
<evidence type="ECO:0000256" key="14">
    <source>
        <dbReference type="ARBA" id="ARBA00042191"/>
    </source>
</evidence>
<evidence type="ECO:0000256" key="7">
    <source>
        <dbReference type="ARBA" id="ARBA00022824"/>
    </source>
</evidence>
<dbReference type="EC" id="2.3.2.23" evidence="2"/>
<evidence type="ECO:0000259" key="16">
    <source>
        <dbReference type="PROSITE" id="PS50127"/>
    </source>
</evidence>
<keyword evidence="10" id="KW-0472">Membrane</keyword>
<dbReference type="eggNOG" id="KOG0894">
    <property type="taxonomic scope" value="Eukaryota"/>
</dbReference>
<dbReference type="PANTHER" id="PTHR24067">
    <property type="entry name" value="UBIQUITIN-CONJUGATING ENZYME E2"/>
    <property type="match status" value="1"/>
</dbReference>
<evidence type="ECO:0000256" key="8">
    <source>
        <dbReference type="ARBA" id="ARBA00022840"/>
    </source>
</evidence>
<evidence type="ECO:0000313" key="19">
    <source>
        <dbReference type="Proteomes" id="UP000000559"/>
    </source>
</evidence>
<reference evidence="18 19" key="2">
    <citation type="journal article" date="2007" name="Genome Biol.">
        <title>Assembly of the Candida albicans genome into sixteen supercontigs aligned on the eight chromosomes.</title>
        <authorList>
            <person name="van het Hoog M."/>
            <person name="Rast T.J."/>
            <person name="Martchenko M."/>
            <person name="Grindle S."/>
            <person name="Dignard D."/>
            <person name="Hogues H."/>
            <person name="Cuomo C."/>
            <person name="Berriman M."/>
            <person name="Scherer S."/>
            <person name="Magee B.B."/>
            <person name="Whiteway M."/>
            <person name="Chibana H."/>
            <person name="Nantel A."/>
            <person name="Magee P.T."/>
        </authorList>
    </citation>
    <scope>GENOME REANNOTATION</scope>
    <source>
        <strain evidence="19">SC5314 / ATCC MYA-2876</strain>
    </source>
</reference>
<dbReference type="CDD" id="cd23799">
    <property type="entry name" value="UBCc_UBE2J"/>
    <property type="match status" value="1"/>
</dbReference>
<dbReference type="FunCoup" id="A0A1D8PKG7">
    <property type="interactions" value="1006"/>
</dbReference>
<dbReference type="FunFam" id="3.10.110.10:FF:000023">
    <property type="entry name" value="Ubiquitin-conjugating enzyme E2 J2"/>
    <property type="match status" value="1"/>
</dbReference>
<evidence type="ECO:0000313" key="18">
    <source>
        <dbReference type="EMBL" id="AOW28578.1"/>
    </source>
</evidence>
<dbReference type="RefSeq" id="XP_716588.1">
    <property type="nucleotide sequence ID" value="XM_711495.1"/>
</dbReference>
<feature type="region of interest" description="Disordered" evidence="15">
    <location>
        <begin position="196"/>
        <end position="243"/>
    </location>
</feature>
<dbReference type="STRING" id="237561.A0A1D8PKG7"/>
<evidence type="ECO:0000256" key="12">
    <source>
        <dbReference type="ARBA" id="ARBA00041570"/>
    </source>
</evidence>
<dbReference type="Gene3D" id="3.10.110.10">
    <property type="entry name" value="Ubiquitin Conjugating Enzyme"/>
    <property type="match status" value="1"/>
</dbReference>
<keyword evidence="3" id="KW-0808">Transferase</keyword>
<evidence type="ECO:0000256" key="11">
    <source>
        <dbReference type="ARBA" id="ARBA00039885"/>
    </source>
</evidence>
<keyword evidence="7" id="KW-0256">Endoplasmic reticulum</keyword>
<dbReference type="OMA" id="GWSVATI"/>
<gene>
    <name evidence="18" type="ordered locus">CAALFM_C305680WA</name>
    <name evidence="17" type="ordered locus">orf19.7347</name>
</gene>
<keyword evidence="9" id="KW-1133">Transmembrane helix</keyword>
<dbReference type="GO" id="GO:0061631">
    <property type="term" value="F:ubiquitin conjugating enzyme activity"/>
    <property type="evidence" value="ECO:0000318"/>
    <property type="project" value="GO_Central"/>
</dbReference>
<dbReference type="GO" id="GO:0006513">
    <property type="term" value="P:protein monoubiquitination"/>
    <property type="evidence" value="ECO:0007669"/>
    <property type="project" value="EnsemblFungi"/>
</dbReference>
<evidence type="ECO:0000256" key="15">
    <source>
        <dbReference type="SAM" id="MobiDB-lite"/>
    </source>
</evidence>
<dbReference type="CGD" id="CAL0000184069">
    <property type="gene designation" value="orf19.7347"/>
</dbReference>
<dbReference type="PROSITE" id="PS50127">
    <property type="entry name" value="UBC_2"/>
    <property type="match status" value="1"/>
</dbReference>
<dbReference type="SMR" id="A0A1D8PKG7"/>
<dbReference type="GO" id="GO:0000209">
    <property type="term" value="P:protein polyubiquitination"/>
    <property type="evidence" value="ECO:0000318"/>
    <property type="project" value="GO_Central"/>
</dbReference>
<reference evidence="18 19" key="3">
    <citation type="journal article" date="2013" name="Genome Biol.">
        <title>Assembly of a phased diploid Candida albicans genome facilitates allele-specific measurements and provides a simple model for repeat and indel structure.</title>
        <authorList>
            <person name="Muzzey D."/>
            <person name="Schwartz K."/>
            <person name="Weissman J.S."/>
            <person name="Sherlock G."/>
        </authorList>
    </citation>
    <scope>NUCLEOTIDE SEQUENCE [LARGE SCALE GENOMIC DNA]</scope>
    <source>
        <strain evidence="19">SC5314 / ATCC MYA-2876</strain>
    </source>
</reference>
<keyword evidence="19" id="KW-1185">Reference proteome</keyword>
<evidence type="ECO:0000256" key="4">
    <source>
        <dbReference type="ARBA" id="ARBA00022692"/>
    </source>
</evidence>
<organism evidence="18 19">
    <name type="scientific">Candida albicans (strain SC5314 / ATCC MYA-2876)</name>
    <name type="common">Yeast</name>
    <dbReference type="NCBI Taxonomy" id="237561"/>
    <lineage>
        <taxon>Eukaryota</taxon>
        <taxon>Fungi</taxon>
        <taxon>Dikarya</taxon>
        <taxon>Ascomycota</taxon>
        <taxon>Saccharomycotina</taxon>
        <taxon>Pichiomycetes</taxon>
        <taxon>Debaryomycetaceae</taxon>
        <taxon>Candida/Lodderomyces clade</taxon>
        <taxon>Candida</taxon>
    </lineage>
</organism>
<dbReference type="AlphaFoldDB" id="A0A1D8PKG7"/>
<proteinExistence type="predicted"/>
<dbReference type="InterPro" id="IPR000608">
    <property type="entry name" value="UBC"/>
</dbReference>
<accession>A0A1D8PKG7</accession>
<evidence type="ECO:0000256" key="9">
    <source>
        <dbReference type="ARBA" id="ARBA00022989"/>
    </source>
</evidence>
<dbReference type="VEuPathDB" id="FungiDB:C3_05680W_A"/>
<dbReference type="GO" id="GO:0005524">
    <property type="term" value="F:ATP binding"/>
    <property type="evidence" value="ECO:0007669"/>
    <property type="project" value="UniProtKB-KW"/>
</dbReference>
<comment type="subcellular location">
    <subcellularLocation>
        <location evidence="1">Endoplasmic reticulum membrane</location>
    </subcellularLocation>
</comment>
<evidence type="ECO:0000256" key="3">
    <source>
        <dbReference type="ARBA" id="ARBA00022679"/>
    </source>
</evidence>
<dbReference type="InterPro" id="IPR050113">
    <property type="entry name" value="Ub_conjugating_enzyme"/>
</dbReference>
<evidence type="ECO:0000256" key="5">
    <source>
        <dbReference type="ARBA" id="ARBA00022741"/>
    </source>
</evidence>
<keyword evidence="6" id="KW-0833">Ubl conjugation pathway</keyword>
<keyword evidence="5" id="KW-0547">Nucleotide-binding</keyword>
<dbReference type="OrthoDB" id="1158011at2759"/>
<dbReference type="GO" id="GO:0005783">
    <property type="term" value="C:endoplasmic reticulum"/>
    <property type="evidence" value="ECO:0000318"/>
    <property type="project" value="GO_Central"/>
</dbReference>
<dbReference type="Pfam" id="PF00179">
    <property type="entry name" value="UQ_con"/>
    <property type="match status" value="1"/>
</dbReference>
<dbReference type="SUPFAM" id="SSF54495">
    <property type="entry name" value="UBC-like"/>
    <property type="match status" value="1"/>
</dbReference>
<dbReference type="Proteomes" id="UP000000559">
    <property type="component" value="Chromosome 3"/>
</dbReference>
<feature type="domain" description="UBC core" evidence="16">
    <location>
        <begin position="5"/>
        <end position="162"/>
    </location>
</feature>
<dbReference type="GeneID" id="3641724"/>
<evidence type="ECO:0000256" key="2">
    <source>
        <dbReference type="ARBA" id="ARBA00012486"/>
    </source>
</evidence>
<keyword evidence="8" id="KW-0067">ATP-binding</keyword>
<evidence type="ECO:0000256" key="13">
    <source>
        <dbReference type="ARBA" id="ARBA00042181"/>
    </source>
</evidence>
<dbReference type="SMART" id="SM00212">
    <property type="entry name" value="UBCc"/>
    <property type="match status" value="1"/>
</dbReference>
<dbReference type="InParanoid" id="A0A1D8PKG7"/>
<reference evidence="18 19" key="1">
    <citation type="journal article" date="2004" name="Proc. Natl. Acad. Sci. U.S.A.">
        <title>The diploid genome sequence of Candida albicans.</title>
        <authorList>
            <person name="Jones T."/>
            <person name="Federspiel N.A."/>
            <person name="Chibana H."/>
            <person name="Dungan J."/>
            <person name="Kalman S."/>
            <person name="Magee B.B."/>
            <person name="Newport G."/>
            <person name="Thorstenson Y.R."/>
            <person name="Agabian N."/>
            <person name="Magee P.T."/>
            <person name="Davis R.W."/>
            <person name="Scherer S."/>
        </authorList>
    </citation>
    <scope>NUCLEOTIDE SEQUENCE [LARGE SCALE GENOMIC DNA]</scope>
    <source>
        <strain evidence="19">SC5314 / ATCC MYA-2876</strain>
    </source>
</reference>
<dbReference type="EMBL" id="CP017625">
    <property type="protein sequence ID" value="AOW28578.1"/>
    <property type="molecule type" value="Genomic_DNA"/>
</dbReference>
<keyword evidence="4" id="KW-0812">Transmembrane</keyword>
<evidence type="ECO:0000256" key="1">
    <source>
        <dbReference type="ARBA" id="ARBA00004586"/>
    </source>
</evidence>
<evidence type="ECO:0000256" key="6">
    <source>
        <dbReference type="ARBA" id="ARBA00022786"/>
    </source>
</evidence>
<evidence type="ECO:0000313" key="17">
    <source>
        <dbReference type="CGD" id="CAL0000184069"/>
    </source>
</evidence>
<name>A0A1D8PKG7_CANAL</name>
<protein>
    <recommendedName>
        <fullName evidence="11">Ubiquitin-conjugating enzyme E2 6</fullName>
        <ecNumber evidence="2">2.3.2.23</ecNumber>
    </recommendedName>
    <alternativeName>
        <fullName evidence="13">E2 ubiquitin-conjugating enzyme 6</fullName>
    </alternativeName>
    <alternativeName>
        <fullName evidence="14">Ubiquitin carrier protein UBC6</fullName>
    </alternativeName>
    <alternativeName>
        <fullName evidence="12">Ubiquitin-protein ligase UBC6</fullName>
    </alternativeName>
</protein>
<sequence length="243" mass="28254">MASRQATKRLNKEYKSIQANPPPYIIAHPSEDNILEWHYVLTGPQDTPYEGGQYHGLLRFPPQYPFQPPSILMITPSGRFKPNTRICLSMSDYHPDTWNPAWSVSTILTGMLSFFTGEESTTGSINTSVNHRKVLAQKSKKFNVDNDRFCREFPDLVKQYHEEIAAEKVKLEQQEKEQQLNGQQQGDQKEQLANLEDLDPEDRIRVMQQLEQEQKQKQKQKQNQDDENLNQDNDNSNRMCVIM</sequence>
<dbReference type="GO" id="GO:0036503">
    <property type="term" value="P:ERAD pathway"/>
    <property type="evidence" value="ECO:0000318"/>
    <property type="project" value="GO_Central"/>
</dbReference>
<dbReference type="GO" id="GO:0005789">
    <property type="term" value="C:endoplasmic reticulum membrane"/>
    <property type="evidence" value="ECO:0007669"/>
    <property type="project" value="UniProtKB-SubCell"/>
</dbReference>
<dbReference type="KEGG" id="cal:CAALFM_C305680WA"/>